<reference evidence="2 3" key="1">
    <citation type="submission" date="2016-03" db="EMBL/GenBank/DDBJ databases">
        <authorList>
            <person name="Ploux O."/>
        </authorList>
    </citation>
    <scope>NUCLEOTIDE SEQUENCE [LARGE SCALE GENOMIC DNA]</scope>
    <source>
        <strain evidence="2 3">BER2</strain>
    </source>
</reference>
<dbReference type="Proteomes" id="UP000075391">
    <property type="component" value="Unassembled WGS sequence"/>
</dbReference>
<sequence>MFKPLKISIAVSLVCGTAFADPALTVKKSGRAPASTLKVKSSLVPTFDVYQKKVVKGKVEVFKVKNIPLLDLGEEREVQASVLSPLRLPASREVELKETRRRESLNVMQIQLAPYNEVVNAPKAVTSAEAFNKIPDIKILNPVMEPVTKDPLVQLAKMDDMQPNDYKLLQALIFLEIQKKYELAMGLFAELMEDPEHRIQALYNYAMTAKGMGLNSEFRQYMIQLAQETKDKMWQQKATEALVKHINVLETSDIALIDPLVIKYEIDVTKNEEYQLTRAKHYSDKGQLGLVEDALMYISEKSPLYPDSLLLTALFNYRQGKVDDATIQLEKLMAATDGNKTLQLRSVAALTLARIQFQKGDYKDAFQSYLKVDKSNPLWLQAMVESAWTQILGEDYEGAAGNMFSLHTDFFKNAFSPESYVVRTVGYLNLCQYGDGVQVLNEMNKKYAPWKKKLEDYQKAHKDSLTYYDTVKNWIKNSDLKEVDGLPRSFIVELARHPAYMSVQKQINAYEDEIVRFNKIALTLIKMERELIAKQNEANKDLASAKKGIKGDSPSESAIASVQEAEKKLLSYRIQYHIAKKARVSIKNLRSQGIARIEKEKSVLRAQASQALAGRFNEMLAGLNKVLDQNEVLQYELYSGAGEHLRYQMAGGDVNEKERPELKVQKEKSLNWKFKGEIWEDEVGHYRSSLKNVCPQENGSNGGVAGLSEQ</sequence>
<feature type="chain" id="PRO_5007573732" evidence="1">
    <location>
        <begin position="21"/>
        <end position="710"/>
    </location>
</feature>
<accession>A0A150WUI6</accession>
<protein>
    <submittedName>
        <fullName evidence="2">Uncharacterized protein</fullName>
    </submittedName>
</protein>
<keyword evidence="1" id="KW-0732">Signal</keyword>
<evidence type="ECO:0000313" key="3">
    <source>
        <dbReference type="Proteomes" id="UP000075391"/>
    </source>
</evidence>
<proteinExistence type="predicted"/>
<organism evidence="2 3">
    <name type="scientific">Bdellovibrio bacteriovorus</name>
    <dbReference type="NCBI Taxonomy" id="959"/>
    <lineage>
        <taxon>Bacteria</taxon>
        <taxon>Pseudomonadati</taxon>
        <taxon>Bdellovibrionota</taxon>
        <taxon>Bdellovibrionia</taxon>
        <taxon>Bdellovibrionales</taxon>
        <taxon>Pseudobdellovibrionaceae</taxon>
        <taxon>Bdellovibrio</taxon>
    </lineage>
</organism>
<dbReference type="InterPro" id="IPR011990">
    <property type="entry name" value="TPR-like_helical_dom_sf"/>
</dbReference>
<feature type="signal peptide" evidence="1">
    <location>
        <begin position="1"/>
        <end position="20"/>
    </location>
</feature>
<name>A0A150WUI6_BDEBC</name>
<evidence type="ECO:0000313" key="2">
    <source>
        <dbReference type="EMBL" id="KYG69942.1"/>
    </source>
</evidence>
<dbReference type="RefSeq" id="WP_063242862.1">
    <property type="nucleotide sequence ID" value="NZ_LUKF01000003.1"/>
</dbReference>
<dbReference type="Gene3D" id="1.25.40.10">
    <property type="entry name" value="Tetratricopeptide repeat domain"/>
    <property type="match status" value="1"/>
</dbReference>
<gene>
    <name evidence="2" type="ORF">AZI85_14645</name>
</gene>
<dbReference type="AlphaFoldDB" id="A0A150WUI6"/>
<dbReference type="EMBL" id="LUKF01000003">
    <property type="protein sequence ID" value="KYG69942.1"/>
    <property type="molecule type" value="Genomic_DNA"/>
</dbReference>
<dbReference type="SUPFAM" id="SSF48452">
    <property type="entry name" value="TPR-like"/>
    <property type="match status" value="1"/>
</dbReference>
<evidence type="ECO:0000256" key="1">
    <source>
        <dbReference type="SAM" id="SignalP"/>
    </source>
</evidence>
<comment type="caution">
    <text evidence="2">The sequence shown here is derived from an EMBL/GenBank/DDBJ whole genome shotgun (WGS) entry which is preliminary data.</text>
</comment>